<accession>A0A3B0SR28</accession>
<evidence type="ECO:0000313" key="1">
    <source>
        <dbReference type="EMBL" id="VAW02999.1"/>
    </source>
</evidence>
<sequence>MEGVFGQAFELGQAQFCQPPEAFDAIDMNAASR</sequence>
<reference evidence="1" key="1">
    <citation type="submission" date="2018-06" db="EMBL/GenBank/DDBJ databases">
        <authorList>
            <person name="Zhirakovskaya E."/>
        </authorList>
    </citation>
    <scope>NUCLEOTIDE SEQUENCE</scope>
</reference>
<name>A0A3B0SR28_9ZZZZ</name>
<dbReference type="EMBL" id="UOEG01000249">
    <property type="protein sequence ID" value="VAW02999.1"/>
    <property type="molecule type" value="Genomic_DNA"/>
</dbReference>
<dbReference type="AlphaFoldDB" id="A0A3B0SR28"/>
<protein>
    <submittedName>
        <fullName evidence="1">Uncharacterized protein</fullName>
    </submittedName>
</protein>
<gene>
    <name evidence="1" type="ORF">MNBD_ALPHA07-126</name>
</gene>
<organism evidence="1">
    <name type="scientific">hydrothermal vent metagenome</name>
    <dbReference type="NCBI Taxonomy" id="652676"/>
    <lineage>
        <taxon>unclassified sequences</taxon>
        <taxon>metagenomes</taxon>
        <taxon>ecological metagenomes</taxon>
    </lineage>
</organism>
<proteinExistence type="predicted"/>